<dbReference type="InterPro" id="IPR016055">
    <property type="entry name" value="A-D-PHexomutase_a/b/a-I/II/III"/>
</dbReference>
<comment type="cofactor">
    <cofactor evidence="1">
        <name>Mg(2+)</name>
        <dbReference type="ChEBI" id="CHEBI:18420"/>
    </cofactor>
</comment>
<accession>A0ABT4JS19</accession>
<dbReference type="SUPFAM" id="SSF53738">
    <property type="entry name" value="Phosphoglucomutase, first 3 domains"/>
    <property type="match status" value="3"/>
</dbReference>
<dbReference type="CDD" id="cd03088">
    <property type="entry name" value="ManB"/>
    <property type="match status" value="1"/>
</dbReference>
<dbReference type="InterPro" id="IPR016066">
    <property type="entry name" value="A-D-PHexomutase_CS"/>
</dbReference>
<dbReference type="Gene3D" id="3.40.120.10">
    <property type="entry name" value="Alpha-D-Glucose-1,6-Bisphosphate, subunit A, domain 3"/>
    <property type="match status" value="3"/>
</dbReference>
<dbReference type="InterPro" id="IPR005844">
    <property type="entry name" value="A-D-PHexomutase_a/b/a-I"/>
</dbReference>
<dbReference type="InterPro" id="IPR005845">
    <property type="entry name" value="A-D-PHexomutase_a/b/a-II"/>
</dbReference>
<dbReference type="Proteomes" id="UP001149719">
    <property type="component" value="Unassembled WGS sequence"/>
</dbReference>
<keyword evidence="4 7" id="KW-0479">Metal-binding</keyword>
<dbReference type="PROSITE" id="PS00710">
    <property type="entry name" value="PGM_PMM"/>
    <property type="match status" value="1"/>
</dbReference>
<keyword evidence="13" id="KW-1185">Reference proteome</keyword>
<comment type="similarity">
    <text evidence="2 7">Belongs to the phosphohexose mutase family.</text>
</comment>
<keyword evidence="6" id="KW-0413">Isomerase</keyword>
<evidence type="ECO:0000256" key="2">
    <source>
        <dbReference type="ARBA" id="ARBA00010231"/>
    </source>
</evidence>
<dbReference type="InterPro" id="IPR036900">
    <property type="entry name" value="A-D-PHexomutase_C_sf"/>
</dbReference>
<dbReference type="InterPro" id="IPR050060">
    <property type="entry name" value="Phosphoglucosamine_mutase"/>
</dbReference>
<evidence type="ECO:0000256" key="7">
    <source>
        <dbReference type="RuleBase" id="RU004326"/>
    </source>
</evidence>
<dbReference type="PANTHER" id="PTHR42946">
    <property type="entry name" value="PHOSPHOHEXOSE MUTASE"/>
    <property type="match status" value="1"/>
</dbReference>
<evidence type="ECO:0000259" key="9">
    <source>
        <dbReference type="Pfam" id="PF02878"/>
    </source>
</evidence>
<dbReference type="PANTHER" id="PTHR42946:SF1">
    <property type="entry name" value="PHOSPHOGLUCOMUTASE (ALPHA-D-GLUCOSE-1,6-BISPHOSPHATE-DEPENDENT)"/>
    <property type="match status" value="1"/>
</dbReference>
<dbReference type="InterPro" id="IPR005843">
    <property type="entry name" value="A-D-PHexomutase_C"/>
</dbReference>
<dbReference type="RefSeq" id="WP_269123724.1">
    <property type="nucleotide sequence ID" value="NZ_JAPUBN010000011.1"/>
</dbReference>
<name>A0ABT4JS19_9GAMM</name>
<evidence type="ECO:0000259" key="11">
    <source>
        <dbReference type="Pfam" id="PF02880"/>
    </source>
</evidence>
<evidence type="ECO:0000256" key="3">
    <source>
        <dbReference type="ARBA" id="ARBA00022553"/>
    </source>
</evidence>
<dbReference type="Pfam" id="PF02880">
    <property type="entry name" value="PGM_PMM_III"/>
    <property type="match status" value="1"/>
</dbReference>
<feature type="domain" description="Alpha-D-phosphohexomutase alpha/beta/alpha" evidence="10">
    <location>
        <begin position="158"/>
        <end position="254"/>
    </location>
</feature>
<dbReference type="Pfam" id="PF00408">
    <property type="entry name" value="PGM_PMM_IV"/>
    <property type="match status" value="1"/>
</dbReference>
<keyword evidence="5 7" id="KW-0460">Magnesium</keyword>
<sequence length="471" mass="51070">MPIKEIINKSGIAFGTSGARGLNTQFSDRVCAAFTVAFVNAMKVEYSFNQIALAMDRRPSSQFMAQVCAGVLEALGYAVHFYGVLPTPALALQSMKDGIPAIMITGSHIPFDRNGIKFYRPDGEITKADELAIMADTSFLPAFTLAELNEKNTAKEVYLARYTNAFASDLFNGFRLGIYEHSAAGRDLNRDVFESLGATVISLARSDVFVPIDTEAVSDEDKQRALDWVKEYQLDAIFSTDGDGDRPLLSDEKGVWLKGDILGILCAKAISARAIALPINANSSVDFVDFEQVTRTRIGSPYVIAGMASFDEQTDGVAGYEANGGFLCGQGLRLGGSALAALPTRDAILPALAVLAKARLEGVSLSRLVEAVTVRYTASDRLQNIDSERVKKTLANWMVVPQQAVLDLSLESELKGVNTLDGLRLTLMNGDVVHIRPSGNAPELRCYIESDTKENADALNLEVISRLFHYG</sequence>
<dbReference type="InterPro" id="IPR005846">
    <property type="entry name" value="A-D-PHexomutase_a/b/a-III"/>
</dbReference>
<evidence type="ECO:0000259" key="8">
    <source>
        <dbReference type="Pfam" id="PF00408"/>
    </source>
</evidence>
<evidence type="ECO:0000256" key="5">
    <source>
        <dbReference type="ARBA" id="ARBA00022842"/>
    </source>
</evidence>
<organism evidence="12 13">
    <name type="scientific">Marinomonas phaeophyticola</name>
    <dbReference type="NCBI Taxonomy" id="3004091"/>
    <lineage>
        <taxon>Bacteria</taxon>
        <taxon>Pseudomonadati</taxon>
        <taxon>Pseudomonadota</taxon>
        <taxon>Gammaproteobacteria</taxon>
        <taxon>Oceanospirillales</taxon>
        <taxon>Oceanospirillaceae</taxon>
        <taxon>Marinomonas</taxon>
    </lineage>
</organism>
<evidence type="ECO:0000256" key="4">
    <source>
        <dbReference type="ARBA" id="ARBA00022723"/>
    </source>
</evidence>
<feature type="domain" description="Alpha-D-phosphohexomutase C-terminal" evidence="8">
    <location>
        <begin position="411"/>
        <end position="463"/>
    </location>
</feature>
<comment type="caution">
    <text evidence="12">The sequence shown here is derived from an EMBL/GenBank/DDBJ whole genome shotgun (WGS) entry which is preliminary data.</text>
</comment>
<dbReference type="Pfam" id="PF02878">
    <property type="entry name" value="PGM_PMM_I"/>
    <property type="match status" value="1"/>
</dbReference>
<evidence type="ECO:0000256" key="6">
    <source>
        <dbReference type="ARBA" id="ARBA00023235"/>
    </source>
</evidence>
<feature type="domain" description="Alpha-D-phosphohexomutase alpha/beta/alpha" evidence="9">
    <location>
        <begin position="13"/>
        <end position="135"/>
    </location>
</feature>
<evidence type="ECO:0000256" key="1">
    <source>
        <dbReference type="ARBA" id="ARBA00001946"/>
    </source>
</evidence>
<dbReference type="Gene3D" id="3.30.310.50">
    <property type="entry name" value="Alpha-D-phosphohexomutase, C-terminal domain"/>
    <property type="match status" value="1"/>
</dbReference>
<protein>
    <submittedName>
        <fullName evidence="12">Phosphomannomutase</fullName>
    </submittedName>
</protein>
<keyword evidence="3" id="KW-0597">Phosphoprotein</keyword>
<evidence type="ECO:0000313" key="13">
    <source>
        <dbReference type="Proteomes" id="UP001149719"/>
    </source>
</evidence>
<reference evidence="12" key="1">
    <citation type="submission" date="2022-12" db="EMBL/GenBank/DDBJ databases">
        <title>Marinomonas 15G1-11 sp. nov, isolated from marine algae.</title>
        <authorList>
            <person name="Butt M."/>
            <person name="Choi D.G."/>
            <person name="Kim J.M."/>
            <person name="Lee J.K."/>
            <person name="Baek J.H."/>
            <person name="Jeon C.O."/>
        </authorList>
    </citation>
    <scope>NUCLEOTIDE SEQUENCE</scope>
    <source>
        <strain evidence="12">15G1-11</strain>
    </source>
</reference>
<gene>
    <name evidence="12" type="ORF">O1D97_05810</name>
</gene>
<feature type="domain" description="Alpha-D-phosphohexomutase alpha/beta/alpha" evidence="11">
    <location>
        <begin position="259"/>
        <end position="373"/>
    </location>
</feature>
<dbReference type="EMBL" id="JAPUBN010000011">
    <property type="protein sequence ID" value="MCZ2721176.1"/>
    <property type="molecule type" value="Genomic_DNA"/>
</dbReference>
<proteinExistence type="inferred from homology"/>
<evidence type="ECO:0000259" key="10">
    <source>
        <dbReference type="Pfam" id="PF02879"/>
    </source>
</evidence>
<dbReference type="Pfam" id="PF02879">
    <property type="entry name" value="PGM_PMM_II"/>
    <property type="match status" value="1"/>
</dbReference>
<dbReference type="SUPFAM" id="SSF55957">
    <property type="entry name" value="Phosphoglucomutase, C-terminal domain"/>
    <property type="match status" value="1"/>
</dbReference>
<evidence type="ECO:0000313" key="12">
    <source>
        <dbReference type="EMBL" id="MCZ2721176.1"/>
    </source>
</evidence>